<evidence type="ECO:0000313" key="3">
    <source>
        <dbReference type="Proteomes" id="UP000237000"/>
    </source>
</evidence>
<gene>
    <name evidence="2" type="ORF">TorRG33x02_144360</name>
</gene>
<feature type="compositionally biased region" description="Basic and acidic residues" evidence="1">
    <location>
        <begin position="89"/>
        <end position="106"/>
    </location>
</feature>
<dbReference type="EMBL" id="JXTC01000090">
    <property type="protein sequence ID" value="PON89756.1"/>
    <property type="molecule type" value="Genomic_DNA"/>
</dbReference>
<dbReference type="InParanoid" id="A0A2P5EW33"/>
<reference evidence="3" key="1">
    <citation type="submission" date="2016-06" db="EMBL/GenBank/DDBJ databases">
        <title>Parallel loss of symbiosis genes in relatives of nitrogen-fixing non-legume Parasponia.</title>
        <authorList>
            <person name="Van Velzen R."/>
            <person name="Holmer R."/>
            <person name="Bu F."/>
            <person name="Rutten L."/>
            <person name="Van Zeijl A."/>
            <person name="Liu W."/>
            <person name="Santuari L."/>
            <person name="Cao Q."/>
            <person name="Sharma T."/>
            <person name="Shen D."/>
            <person name="Roswanjaya Y."/>
            <person name="Wardhani T."/>
            <person name="Kalhor M.S."/>
            <person name="Jansen J."/>
            <person name="Van den Hoogen J."/>
            <person name="Gungor B."/>
            <person name="Hartog M."/>
            <person name="Hontelez J."/>
            <person name="Verver J."/>
            <person name="Yang W.-C."/>
            <person name="Schijlen E."/>
            <person name="Repin R."/>
            <person name="Schilthuizen M."/>
            <person name="Schranz E."/>
            <person name="Heidstra R."/>
            <person name="Miyata K."/>
            <person name="Fedorova E."/>
            <person name="Kohlen W."/>
            <person name="Bisseling T."/>
            <person name="Smit S."/>
            <person name="Geurts R."/>
        </authorList>
    </citation>
    <scope>NUCLEOTIDE SEQUENCE [LARGE SCALE GENOMIC DNA]</scope>
    <source>
        <strain evidence="3">cv. RG33-2</strain>
    </source>
</reference>
<dbReference type="Proteomes" id="UP000237000">
    <property type="component" value="Unassembled WGS sequence"/>
</dbReference>
<name>A0A2P5EW33_TREOI</name>
<accession>A0A2P5EW33</accession>
<comment type="caution">
    <text evidence="2">The sequence shown here is derived from an EMBL/GenBank/DDBJ whole genome shotgun (WGS) entry which is preliminary data.</text>
</comment>
<evidence type="ECO:0000256" key="1">
    <source>
        <dbReference type="SAM" id="MobiDB-lite"/>
    </source>
</evidence>
<feature type="region of interest" description="Disordered" evidence="1">
    <location>
        <begin position="82"/>
        <end position="136"/>
    </location>
</feature>
<proteinExistence type="predicted"/>
<keyword evidence="3" id="KW-1185">Reference proteome</keyword>
<protein>
    <submittedName>
        <fullName evidence="2">Uncharacterized protein</fullName>
    </submittedName>
</protein>
<dbReference type="AlphaFoldDB" id="A0A2P5EW33"/>
<organism evidence="2 3">
    <name type="scientific">Trema orientale</name>
    <name type="common">Charcoal tree</name>
    <name type="synonym">Celtis orientalis</name>
    <dbReference type="NCBI Taxonomy" id="63057"/>
    <lineage>
        <taxon>Eukaryota</taxon>
        <taxon>Viridiplantae</taxon>
        <taxon>Streptophyta</taxon>
        <taxon>Embryophyta</taxon>
        <taxon>Tracheophyta</taxon>
        <taxon>Spermatophyta</taxon>
        <taxon>Magnoliopsida</taxon>
        <taxon>eudicotyledons</taxon>
        <taxon>Gunneridae</taxon>
        <taxon>Pentapetalae</taxon>
        <taxon>rosids</taxon>
        <taxon>fabids</taxon>
        <taxon>Rosales</taxon>
        <taxon>Cannabaceae</taxon>
        <taxon>Trema</taxon>
    </lineage>
</organism>
<evidence type="ECO:0000313" key="2">
    <source>
        <dbReference type="EMBL" id="PON89756.1"/>
    </source>
</evidence>
<sequence>MDKCKPTIECSTKIRSKLNNLKSVHRVQKVSLFFFFSLSKVVNTEPKPPKKLDLNPLIPKNFRFLITTQHFQLKTITNPKSHSFKFKGKKEESENKPKRPESRAREMGLTNQPLWSLATGEGNPEVNRRRLARESSTWVHW</sequence>